<gene>
    <name evidence="1" type="ORF">VP01_719g2</name>
</gene>
<protein>
    <submittedName>
        <fullName evidence="1">Uncharacterized protein</fullName>
    </submittedName>
</protein>
<dbReference type="EMBL" id="LAVV01012605">
    <property type="protein sequence ID" value="KNZ46528.1"/>
    <property type="molecule type" value="Genomic_DNA"/>
</dbReference>
<reference evidence="1 2" key="1">
    <citation type="submission" date="2015-08" db="EMBL/GenBank/DDBJ databases">
        <title>Next Generation Sequencing and Analysis of the Genome of Puccinia sorghi L Schw, the Causal Agent of Maize Common Rust.</title>
        <authorList>
            <person name="Rochi L."/>
            <person name="Burguener G."/>
            <person name="Darino M."/>
            <person name="Turjanski A."/>
            <person name="Kreff E."/>
            <person name="Dieguez M.J."/>
            <person name="Sacco F."/>
        </authorList>
    </citation>
    <scope>NUCLEOTIDE SEQUENCE [LARGE SCALE GENOMIC DNA]</scope>
    <source>
        <strain evidence="1 2">RO10H11247</strain>
    </source>
</reference>
<dbReference type="Proteomes" id="UP000037035">
    <property type="component" value="Unassembled WGS sequence"/>
</dbReference>
<name>A0A0L6UDA8_9BASI</name>
<comment type="caution">
    <text evidence="1">The sequence shown here is derived from an EMBL/GenBank/DDBJ whole genome shotgun (WGS) entry which is preliminary data.</text>
</comment>
<dbReference type="VEuPathDB" id="FungiDB:VP01_719g2"/>
<dbReference type="AlphaFoldDB" id="A0A0L6UDA8"/>
<proteinExistence type="predicted"/>
<accession>A0A0L6UDA8</accession>
<organism evidence="1 2">
    <name type="scientific">Puccinia sorghi</name>
    <dbReference type="NCBI Taxonomy" id="27349"/>
    <lineage>
        <taxon>Eukaryota</taxon>
        <taxon>Fungi</taxon>
        <taxon>Dikarya</taxon>
        <taxon>Basidiomycota</taxon>
        <taxon>Pucciniomycotina</taxon>
        <taxon>Pucciniomycetes</taxon>
        <taxon>Pucciniales</taxon>
        <taxon>Pucciniaceae</taxon>
        <taxon>Puccinia</taxon>
    </lineage>
</organism>
<evidence type="ECO:0000313" key="1">
    <source>
        <dbReference type="EMBL" id="KNZ46528.1"/>
    </source>
</evidence>
<sequence length="381" mass="44257">MDKMTKKGVKYTLLKTKYYSFLTPEDQILHWDPFKTKNLIYGGFGKSQRRYSCSNYFIRNKGRLKRGSFRDLTIIPGRLKWKKGGVCTTLKVGKEYSLRYLLGLLLYSRGPLKGPLEFSGQFIWCECPHDIMLHFPKGLMICQRALQILLTCILSYFFLDKLVLLKFSFQESSVAKIKCSQIFTLKKSNLTGDHQNFISFHRKNKVYQVLKNMEQIVFLTQQSCSTWLIKYFEFPQLLFLLKLEMRSCCSVNIFFKLFNGKEIIRQRKSTHFEDTSSGISWELLRSKSSLVKYLLRFCSSLFETLPNTQVLAIQAIIPPLKTNDPNNFPSLDRSSFQSLAETQSHPALEFPAFHSHSSMIIFSHNTSATFFCNFKTNGTPH</sequence>
<evidence type="ECO:0000313" key="2">
    <source>
        <dbReference type="Proteomes" id="UP000037035"/>
    </source>
</evidence>
<keyword evidence="2" id="KW-1185">Reference proteome</keyword>